<keyword evidence="2" id="KW-1185">Reference proteome</keyword>
<dbReference type="Proteomes" id="UP000800093">
    <property type="component" value="Unassembled WGS sequence"/>
</dbReference>
<sequence length="118" mass="13238">MSTTAGRFHNSLRQYQFFSRLPCKYNPHACHFHYSTRALSSNPSDVECLTAPHAACNWAADTHSSLSAWSQWVVCMSGPCTPMATLDSAARGGWAWILTLIFLWFQYRGYVAGLPISF</sequence>
<accession>A0A9P4KIL1</accession>
<protein>
    <submittedName>
        <fullName evidence="1">Uncharacterized protein</fullName>
    </submittedName>
</protein>
<reference evidence="2" key="1">
    <citation type="journal article" date="2020" name="Stud. Mycol.">
        <title>101 Dothideomycetes genomes: A test case for predicting lifestyles and emergence of pathogens.</title>
        <authorList>
            <person name="Haridas S."/>
            <person name="Albert R."/>
            <person name="Binder M."/>
            <person name="Bloem J."/>
            <person name="LaButti K."/>
            <person name="Salamov A."/>
            <person name="Andreopoulos B."/>
            <person name="Baker S."/>
            <person name="Barry K."/>
            <person name="Bills G."/>
            <person name="Bluhm B."/>
            <person name="Cannon C."/>
            <person name="Castanera R."/>
            <person name="Culley D."/>
            <person name="Daum C."/>
            <person name="Ezra D."/>
            <person name="Gonzalez J."/>
            <person name="Henrissat B."/>
            <person name="Kuo A."/>
            <person name="Liang C."/>
            <person name="Lipzen A."/>
            <person name="Lutzoni F."/>
            <person name="Magnuson J."/>
            <person name="Mondo S."/>
            <person name="Nolan M."/>
            <person name="Ohm R."/>
            <person name="Pangilinan J."/>
            <person name="Park H.-J."/>
            <person name="Ramirez L."/>
            <person name="Alfaro M."/>
            <person name="Sun H."/>
            <person name="Tritt A."/>
            <person name="Yoshinaga Y."/>
            <person name="Zwiers L.-H."/>
            <person name="Turgeon B."/>
            <person name="Goodwin S."/>
            <person name="Spatafora J."/>
            <person name="Crous P."/>
            <person name="Grigoriev I."/>
        </authorList>
    </citation>
    <scope>NUCLEOTIDE SEQUENCE [LARGE SCALE GENOMIC DNA]</scope>
    <source>
        <strain evidence="2">CBS 304.66</strain>
    </source>
</reference>
<name>A0A9P4KIL1_9PLEO</name>
<evidence type="ECO:0000313" key="1">
    <source>
        <dbReference type="EMBL" id="KAF2267109.1"/>
    </source>
</evidence>
<evidence type="ECO:0000313" key="2">
    <source>
        <dbReference type="Proteomes" id="UP000800093"/>
    </source>
</evidence>
<organism evidence="1 2">
    <name type="scientific">Lojkania enalia</name>
    <dbReference type="NCBI Taxonomy" id="147567"/>
    <lineage>
        <taxon>Eukaryota</taxon>
        <taxon>Fungi</taxon>
        <taxon>Dikarya</taxon>
        <taxon>Ascomycota</taxon>
        <taxon>Pezizomycotina</taxon>
        <taxon>Dothideomycetes</taxon>
        <taxon>Pleosporomycetidae</taxon>
        <taxon>Pleosporales</taxon>
        <taxon>Pleosporales incertae sedis</taxon>
        <taxon>Lojkania</taxon>
    </lineage>
</organism>
<gene>
    <name evidence="1" type="ORF">CC78DRAFT_104693</name>
</gene>
<dbReference type="AlphaFoldDB" id="A0A9P4KIL1"/>
<proteinExistence type="predicted"/>
<dbReference type="EMBL" id="ML986594">
    <property type="protein sequence ID" value="KAF2267109.1"/>
    <property type="molecule type" value="Genomic_DNA"/>
</dbReference>
<comment type="caution">
    <text evidence="1">The sequence shown here is derived from an EMBL/GenBank/DDBJ whole genome shotgun (WGS) entry which is preliminary data.</text>
</comment>